<dbReference type="EnsemblMetazoa" id="CLYHEMT009939.1">
    <property type="protein sequence ID" value="CLYHEMP009939.1"/>
    <property type="gene ID" value="CLYHEMG009939"/>
</dbReference>
<dbReference type="InterPro" id="IPR010998">
    <property type="entry name" value="Integrase_recombinase_N"/>
</dbReference>
<keyword evidence="1" id="KW-0238">DNA-binding</keyword>
<dbReference type="Proteomes" id="UP000594262">
    <property type="component" value="Unplaced"/>
</dbReference>
<dbReference type="GO" id="GO:0003677">
    <property type="term" value="F:DNA binding"/>
    <property type="evidence" value="ECO:0007669"/>
    <property type="project" value="UniProtKB-KW"/>
</dbReference>
<keyword evidence="3" id="KW-1185">Reference proteome</keyword>
<organism evidence="2 3">
    <name type="scientific">Clytia hemisphaerica</name>
    <dbReference type="NCBI Taxonomy" id="252671"/>
    <lineage>
        <taxon>Eukaryota</taxon>
        <taxon>Metazoa</taxon>
        <taxon>Cnidaria</taxon>
        <taxon>Hydrozoa</taxon>
        <taxon>Hydroidolina</taxon>
        <taxon>Leptothecata</taxon>
        <taxon>Obeliida</taxon>
        <taxon>Clytiidae</taxon>
        <taxon>Clytia</taxon>
    </lineage>
</organism>
<protein>
    <submittedName>
        <fullName evidence="2">Uncharacterized protein</fullName>
    </submittedName>
</protein>
<reference evidence="2" key="1">
    <citation type="submission" date="2021-01" db="UniProtKB">
        <authorList>
            <consortium name="EnsemblMetazoa"/>
        </authorList>
    </citation>
    <scope>IDENTIFICATION</scope>
</reference>
<evidence type="ECO:0000313" key="2">
    <source>
        <dbReference type="EnsemblMetazoa" id="CLYHEMP009939.1"/>
    </source>
</evidence>
<dbReference type="SUPFAM" id="SSF47823">
    <property type="entry name" value="lambda integrase-like, N-terminal domain"/>
    <property type="match status" value="1"/>
</dbReference>
<proteinExistence type="predicted"/>
<dbReference type="AlphaFoldDB" id="A0A7M5UFH8"/>
<name>A0A7M5UFH8_9CNID</name>
<accession>A0A7M5UFH8</accession>
<evidence type="ECO:0000256" key="1">
    <source>
        <dbReference type="ARBA" id="ARBA00023125"/>
    </source>
</evidence>
<dbReference type="Gene3D" id="1.10.150.130">
    <property type="match status" value="1"/>
</dbReference>
<sequence length="126" mass="14620">LKFLSKSTSIDYEFNTEEQSLEEKLESIQNKELREKSKNLCKLIDANWAESTARKYSYGWNAWVKWSDQYDEVIAIPADPFHVCLYLNDLSREKKQPGTITNALTGIRWGHLRKGYQSPTDDCLVA</sequence>
<evidence type="ECO:0000313" key="3">
    <source>
        <dbReference type="Proteomes" id="UP000594262"/>
    </source>
</evidence>